<sequence length="77" mass="8623">MSPKQDIDRQDEPPDAPGWNIRVEIKSSARLPEHHATREQAPPTRAADTMNGVPSIVTLIDGFSETSANESWRSRRL</sequence>
<proteinExistence type="predicted"/>
<feature type="compositionally biased region" description="Basic and acidic residues" evidence="1">
    <location>
        <begin position="25"/>
        <end position="38"/>
    </location>
</feature>
<evidence type="ECO:0000313" key="3">
    <source>
        <dbReference type="Proteomes" id="UP000314294"/>
    </source>
</evidence>
<protein>
    <submittedName>
        <fullName evidence="2">Uncharacterized protein</fullName>
    </submittedName>
</protein>
<dbReference type="Proteomes" id="UP000314294">
    <property type="component" value="Unassembled WGS sequence"/>
</dbReference>
<evidence type="ECO:0000256" key="1">
    <source>
        <dbReference type="SAM" id="MobiDB-lite"/>
    </source>
</evidence>
<feature type="region of interest" description="Disordered" evidence="1">
    <location>
        <begin position="1"/>
        <end position="20"/>
    </location>
</feature>
<comment type="caution">
    <text evidence="2">The sequence shown here is derived from an EMBL/GenBank/DDBJ whole genome shotgun (WGS) entry which is preliminary data.</text>
</comment>
<gene>
    <name evidence="2" type="ORF">EYF80_043558</name>
</gene>
<evidence type="ECO:0000313" key="2">
    <source>
        <dbReference type="EMBL" id="TNN46245.1"/>
    </source>
</evidence>
<dbReference type="AlphaFoldDB" id="A0A4Z2FZH9"/>
<feature type="region of interest" description="Disordered" evidence="1">
    <location>
        <begin position="25"/>
        <end position="53"/>
    </location>
</feature>
<name>A0A4Z2FZH9_9TELE</name>
<reference evidence="2 3" key="1">
    <citation type="submission" date="2019-03" db="EMBL/GenBank/DDBJ databases">
        <title>First draft genome of Liparis tanakae, snailfish: a comprehensive survey of snailfish specific genes.</title>
        <authorList>
            <person name="Kim W."/>
            <person name="Song I."/>
            <person name="Jeong J.-H."/>
            <person name="Kim D."/>
            <person name="Kim S."/>
            <person name="Ryu S."/>
            <person name="Song J.Y."/>
            <person name="Lee S.K."/>
        </authorList>
    </citation>
    <scope>NUCLEOTIDE SEQUENCE [LARGE SCALE GENOMIC DNA]</scope>
    <source>
        <tissue evidence="2">Muscle</tissue>
    </source>
</reference>
<feature type="compositionally biased region" description="Basic and acidic residues" evidence="1">
    <location>
        <begin position="1"/>
        <end position="12"/>
    </location>
</feature>
<keyword evidence="3" id="KW-1185">Reference proteome</keyword>
<dbReference type="EMBL" id="SRLO01000800">
    <property type="protein sequence ID" value="TNN46245.1"/>
    <property type="molecule type" value="Genomic_DNA"/>
</dbReference>
<accession>A0A4Z2FZH9</accession>
<organism evidence="2 3">
    <name type="scientific">Liparis tanakae</name>
    <name type="common">Tanaka's snailfish</name>
    <dbReference type="NCBI Taxonomy" id="230148"/>
    <lineage>
        <taxon>Eukaryota</taxon>
        <taxon>Metazoa</taxon>
        <taxon>Chordata</taxon>
        <taxon>Craniata</taxon>
        <taxon>Vertebrata</taxon>
        <taxon>Euteleostomi</taxon>
        <taxon>Actinopterygii</taxon>
        <taxon>Neopterygii</taxon>
        <taxon>Teleostei</taxon>
        <taxon>Neoteleostei</taxon>
        <taxon>Acanthomorphata</taxon>
        <taxon>Eupercaria</taxon>
        <taxon>Perciformes</taxon>
        <taxon>Cottioidei</taxon>
        <taxon>Cottales</taxon>
        <taxon>Liparidae</taxon>
        <taxon>Liparis</taxon>
    </lineage>
</organism>